<dbReference type="PANTHER" id="PTHR45939:SF2">
    <property type="entry name" value="CARRIER PROTEIN, PUTATIVE (AFU_ORTHOLOGUE AFUA_2G13870)-RELATED"/>
    <property type="match status" value="1"/>
</dbReference>
<dbReference type="PROSITE" id="PS50920">
    <property type="entry name" value="SOLCAR"/>
    <property type="match status" value="3"/>
</dbReference>
<dbReference type="Pfam" id="PF00153">
    <property type="entry name" value="Mito_carr"/>
    <property type="match status" value="3"/>
</dbReference>
<evidence type="ECO:0000313" key="12">
    <source>
        <dbReference type="EMBL" id="KAF4312215.1"/>
    </source>
</evidence>
<feature type="region of interest" description="Disordered" evidence="10">
    <location>
        <begin position="655"/>
        <end position="689"/>
    </location>
</feature>
<evidence type="ECO:0000256" key="8">
    <source>
        <dbReference type="ARBA" id="ARBA00023136"/>
    </source>
</evidence>
<dbReference type="GO" id="GO:0015217">
    <property type="term" value="F:ADP transmembrane transporter activity"/>
    <property type="evidence" value="ECO:0007669"/>
    <property type="project" value="TreeGrafter"/>
</dbReference>
<comment type="subcellular location">
    <subcellularLocation>
        <location evidence="1">Membrane</location>
        <topology evidence="1">Multi-pass membrane protein</topology>
    </subcellularLocation>
</comment>
<organism evidence="12 13">
    <name type="scientific">Botryosphaeria dothidea</name>
    <dbReference type="NCBI Taxonomy" id="55169"/>
    <lineage>
        <taxon>Eukaryota</taxon>
        <taxon>Fungi</taxon>
        <taxon>Dikarya</taxon>
        <taxon>Ascomycota</taxon>
        <taxon>Pezizomycotina</taxon>
        <taxon>Dothideomycetes</taxon>
        <taxon>Dothideomycetes incertae sedis</taxon>
        <taxon>Botryosphaeriales</taxon>
        <taxon>Botryosphaeriaceae</taxon>
        <taxon>Botryosphaeria</taxon>
    </lineage>
</organism>
<keyword evidence="3" id="KW-0813">Transport</keyword>
<keyword evidence="6" id="KW-0999">Mitochondrion inner membrane</keyword>
<dbReference type="Gene3D" id="1.50.40.10">
    <property type="entry name" value="Mitochondrial carrier domain"/>
    <property type="match status" value="1"/>
</dbReference>
<keyword evidence="4 9" id="KW-0812">Transmembrane</keyword>
<evidence type="ECO:0000256" key="3">
    <source>
        <dbReference type="ARBA" id="ARBA00022448"/>
    </source>
</evidence>
<dbReference type="GO" id="GO:0016020">
    <property type="term" value="C:membrane"/>
    <property type="evidence" value="ECO:0007669"/>
    <property type="project" value="UniProtKB-SubCell"/>
</dbReference>
<accession>A0A8H4J2R5</accession>
<dbReference type="InterPro" id="IPR023395">
    <property type="entry name" value="MCP_dom_sf"/>
</dbReference>
<feature type="repeat" description="Solcar" evidence="9">
    <location>
        <begin position="1437"/>
        <end position="1537"/>
    </location>
</feature>
<evidence type="ECO:0000256" key="10">
    <source>
        <dbReference type="SAM" id="MobiDB-lite"/>
    </source>
</evidence>
<evidence type="ECO:0000256" key="5">
    <source>
        <dbReference type="ARBA" id="ARBA00022737"/>
    </source>
</evidence>
<dbReference type="SUPFAM" id="SSF56112">
    <property type="entry name" value="Protein kinase-like (PK-like)"/>
    <property type="match status" value="1"/>
</dbReference>
<dbReference type="GO" id="GO:0004672">
    <property type="term" value="F:protein kinase activity"/>
    <property type="evidence" value="ECO:0007669"/>
    <property type="project" value="InterPro"/>
</dbReference>
<evidence type="ECO:0000256" key="4">
    <source>
        <dbReference type="ARBA" id="ARBA00022692"/>
    </source>
</evidence>
<dbReference type="SUPFAM" id="SSF103506">
    <property type="entry name" value="Mitochondrial carrier"/>
    <property type="match status" value="1"/>
</dbReference>
<proteinExistence type="inferred from homology"/>
<keyword evidence="13" id="KW-1185">Reference proteome</keyword>
<feature type="compositionally biased region" description="Basic and acidic residues" evidence="10">
    <location>
        <begin position="655"/>
        <end position="668"/>
    </location>
</feature>
<dbReference type="Pfam" id="PF24476">
    <property type="entry name" value="DUF7580"/>
    <property type="match status" value="1"/>
</dbReference>
<evidence type="ECO:0000256" key="2">
    <source>
        <dbReference type="ARBA" id="ARBA00006375"/>
    </source>
</evidence>
<protein>
    <recommendedName>
        <fullName evidence="11">Protein kinase domain-containing protein</fullName>
    </recommendedName>
</protein>
<evidence type="ECO:0000256" key="1">
    <source>
        <dbReference type="ARBA" id="ARBA00004141"/>
    </source>
</evidence>
<comment type="similarity">
    <text evidence="2">Belongs to the mitochondrial carrier (TC 2.A.29) family.</text>
</comment>
<feature type="repeat" description="Solcar" evidence="9">
    <location>
        <begin position="1549"/>
        <end position="1643"/>
    </location>
</feature>
<keyword evidence="6" id="KW-0496">Mitochondrion</keyword>
<name>A0A8H4J2R5_9PEZI</name>
<evidence type="ECO:0000256" key="6">
    <source>
        <dbReference type="ARBA" id="ARBA00022792"/>
    </source>
</evidence>
<evidence type="ECO:0000256" key="7">
    <source>
        <dbReference type="ARBA" id="ARBA00022989"/>
    </source>
</evidence>
<dbReference type="EMBL" id="WWBZ02000007">
    <property type="protein sequence ID" value="KAF4312215.1"/>
    <property type="molecule type" value="Genomic_DNA"/>
</dbReference>
<dbReference type="GO" id="GO:0005524">
    <property type="term" value="F:ATP binding"/>
    <property type="evidence" value="ECO:0007669"/>
    <property type="project" value="InterPro"/>
</dbReference>
<keyword evidence="8 9" id="KW-0472">Membrane</keyword>
<sequence length="1852" mass="204296">MAAFAHLPRRLTKLYSDTKQDINAEQEKLENVPELNALHRRFRIQRDRLIAWGLEWSDNSSAASQGSIDESVAQAGLTETVTSVLGTIQDILDEADRIKDSGDHGTPDTKAEKSWAKSPTTRSWTPADKARYEDLARDLTTSIDTLYDLSRARRASTVGASPHEPKPHLIKSESLPSTPFKTPFLDDEYNESSLTLVSPPTVSASSTMETESIPRIDPSSLILPEEEPPPYESIGVPSCTRLIGHLRRSQPSTNPWRFDSGEVQTVPVLIEYAGFDPVYRMTGVPPPTERLENLLDILSRGVGRFGDGPDAPAFGILKCLGYFEDQNQPRFGLVFELPGFISPGIARPLRPSELQALRPVTLLSVLQSSAKNNVAVPNIPALEKRFRVALNLVLSFSKLHASGFVHKDVNSTNVLLFRKTKSAGHSGNHKQPQFELQSPYICSFDLFSEFNVEVQPSGTNIYRHPHDPRTQIPAQSGYAPHFDMYGLALILLEIGLWIPLSDIFKAKYTLADFKIRLEDIWIRRLSGKCGTAYMQAVRECLSAADRNLSSTDIKAVYDRVLGRLHRCALLDDADPYPFDLRHHAAAVPSPSSSLLKRSQDHGPGHKRAKLQKRNAAEIIEHLGHDLSKSVVPHLGAESDSPKLTAWLDLSRALESGRADSSRKSEQFDRNGQWRSRGASEPTPVDGMADAAKTIQRAWRKSRGKVTFREYRRKVVIIQNQWRQRKARGPSEPCIDQPLMLERAVTDFYPTPDPEITIDEMHERTSIKLKQQKSTTKRKLLVQPLWKPTPSIAAEWDQTILPRLMRICEKALRDSSESSSIDLFGIGPSPSDAKATIVVTCASTAKVKAALAKKFNYDRAVFDLKVHKGRIKRSKLTRSTRRRRAPFRSMMDEDDVPALNGCFQQRPVCGASIGAYNGEHLPPVSYGGVVLVDDEPFGMSVHHMLDAPSEDESEYDDEYSDVESEEIVRSSARMNSYPWTSHIGAQPMLQNLPETPEAFEISDDEDLDDSASYTYDSTDEVYSDSESEDASSEPGDIPGIEAGDGDEILITQPAIDDVEDDFFPCEEDRDEDHLDSHELGHVHASSGIRRWNRNGVVHEIDWSLLKLKDERLQPYNLVQGGKRFCSRPTKLCPKLMDPVDRRHFKPEDDEYPSQVAKAEDLGSLQVHSLGRTSGLKGGVISHTMTAVKIHGRKSYARSWHVSGGLGVGGDSGAWVIDNEQGRICGHILAWCDKNHVAYICPMQVLLEDIKRTLGAKKIALPGQEEEEQDEAVTAHVKGGFELPDIKQLSIGDVDGVRSRFLESPRKIEVAGHHGINHTLLLVLPYRLNRGVHAKLTNDVWGLTTSGKAETCVISPQACESNNTVALQAQSRMVSSVDIILPGVLSPLEQLPAVSSPATISSPPWPTTSLGSSTTDAFDLYHIVQEETRPRRAPLGPALPALGHATSGALGSAISKLLIYPLDLVIARLQVQAQFKKDGEAEGTDDDDADYKDIIDAVKKIYTKEGGLPAFYSGLAQDMVKSVADSFLFFLAYNFVKASRQSRKENPKKALPAFEEIAVGMVAGAFSKFWTTPVQNIVTRKQTASMVAARDRTSSVSPQLSARDIALQIRHEKGVAGFWSGYSAALILTLNPALTFLLHESLLRVLVPRAKRGDPGPKLTFLIAALSKVVASTITYPVSLAKTRAQASSQAPTDTDAAASSEEASPLQEKDGNSAATKRTKKAGRATIFSSILEIARREGAAGLYQGLGGEVLKGFFSHGLTMLMKERIHVVVIQLYYLILKALRRYPGPQELAAQAQEEMKEAVEAGRELVGNASEKVQQAMERTSTQVGDVYGKSVERAVEVVKREGGKEGD</sequence>
<dbReference type="Gene3D" id="1.10.510.10">
    <property type="entry name" value="Transferase(Phosphotransferase) domain 1"/>
    <property type="match status" value="1"/>
</dbReference>
<keyword evidence="7" id="KW-1133">Transmembrane helix</keyword>
<dbReference type="PROSITE" id="PS50011">
    <property type="entry name" value="PROTEIN_KINASE_DOM"/>
    <property type="match status" value="1"/>
</dbReference>
<gene>
    <name evidence="12" type="ORF">GTA08_BOTSDO12353</name>
</gene>
<evidence type="ECO:0000256" key="9">
    <source>
        <dbReference type="PROSITE-ProRule" id="PRU00282"/>
    </source>
</evidence>
<feature type="domain" description="Protein kinase" evidence="11">
    <location>
        <begin position="228"/>
        <end position="561"/>
    </location>
</feature>
<dbReference type="OrthoDB" id="5418235at2759"/>
<feature type="region of interest" description="Disordered" evidence="10">
    <location>
        <begin position="96"/>
        <end position="125"/>
    </location>
</feature>
<evidence type="ECO:0000313" key="13">
    <source>
        <dbReference type="Proteomes" id="UP000572817"/>
    </source>
</evidence>
<dbReference type="PANTHER" id="PTHR45939">
    <property type="entry name" value="PEROXISOMAL MEMBRANE PROTEIN PMP34-RELATED"/>
    <property type="match status" value="1"/>
</dbReference>
<reference evidence="12" key="1">
    <citation type="submission" date="2020-04" db="EMBL/GenBank/DDBJ databases">
        <title>Genome Assembly and Annotation of Botryosphaeria dothidea sdau 11-99, a Latent Pathogen of Apple Fruit Ring Rot in China.</title>
        <authorList>
            <person name="Yu C."/>
            <person name="Diao Y."/>
            <person name="Lu Q."/>
            <person name="Zhao J."/>
            <person name="Cui S."/>
            <person name="Peng C."/>
            <person name="He B."/>
            <person name="Liu H."/>
        </authorList>
    </citation>
    <scope>NUCLEOTIDE SEQUENCE [LARGE SCALE GENOMIC DNA]</scope>
    <source>
        <strain evidence="12">Sdau11-99</strain>
    </source>
</reference>
<feature type="region of interest" description="Disordered" evidence="10">
    <location>
        <begin position="1016"/>
        <end position="1043"/>
    </location>
</feature>
<comment type="caution">
    <text evidence="12">The sequence shown here is derived from an EMBL/GenBank/DDBJ whole genome shotgun (WGS) entry which is preliminary data.</text>
</comment>
<feature type="repeat" description="Solcar" evidence="9">
    <location>
        <begin position="1653"/>
        <end position="1770"/>
    </location>
</feature>
<feature type="compositionally biased region" description="Basic and acidic residues" evidence="10">
    <location>
        <begin position="96"/>
        <end position="115"/>
    </location>
</feature>
<dbReference type="InterPro" id="IPR000719">
    <property type="entry name" value="Prot_kinase_dom"/>
</dbReference>
<dbReference type="InterPro" id="IPR056002">
    <property type="entry name" value="DUF7580"/>
</dbReference>
<feature type="region of interest" description="Disordered" evidence="10">
    <location>
        <begin position="589"/>
        <end position="610"/>
    </location>
</feature>
<keyword evidence="5" id="KW-0677">Repeat</keyword>
<feature type="region of interest" description="Disordered" evidence="10">
    <location>
        <begin position="1683"/>
        <end position="1718"/>
    </location>
</feature>
<evidence type="ECO:0000259" key="11">
    <source>
        <dbReference type="PROSITE" id="PS50011"/>
    </source>
</evidence>
<dbReference type="InterPro" id="IPR011009">
    <property type="entry name" value="Kinase-like_dom_sf"/>
</dbReference>
<dbReference type="InterPro" id="IPR052217">
    <property type="entry name" value="Mito/Peroxisomal_Carrier"/>
</dbReference>
<dbReference type="Proteomes" id="UP000572817">
    <property type="component" value="Unassembled WGS sequence"/>
</dbReference>
<dbReference type="InterPro" id="IPR018108">
    <property type="entry name" value="MCP_transmembrane"/>
</dbReference>
<feature type="compositionally biased region" description="Acidic residues" evidence="10">
    <location>
        <begin position="1016"/>
        <end position="1030"/>
    </location>
</feature>